<feature type="region of interest" description="Disordered" evidence="1">
    <location>
        <begin position="78"/>
        <end position="98"/>
    </location>
</feature>
<evidence type="ECO:0000256" key="1">
    <source>
        <dbReference type="SAM" id="MobiDB-lite"/>
    </source>
</evidence>
<dbReference type="EMBL" id="QGGB01000006">
    <property type="protein sequence ID" value="PWN06441.1"/>
    <property type="molecule type" value="Genomic_DNA"/>
</dbReference>
<keyword evidence="2" id="KW-1133">Transmembrane helix</keyword>
<evidence type="ECO:0000313" key="4">
    <source>
        <dbReference type="Proteomes" id="UP000245533"/>
    </source>
</evidence>
<dbReference type="Proteomes" id="UP000245533">
    <property type="component" value="Unassembled WGS sequence"/>
</dbReference>
<accession>A0A316TS33</accession>
<dbReference type="OrthoDB" id="1523530at2"/>
<reference evidence="3 4" key="1">
    <citation type="submission" date="2018-05" db="EMBL/GenBank/DDBJ databases">
        <title>Rhodohalobacter halophilus gen. nov., sp. nov., a moderately halophilic member of the family Balneolaceae.</title>
        <authorList>
            <person name="Liu Z.-W."/>
        </authorList>
    </citation>
    <scope>NUCLEOTIDE SEQUENCE [LARGE SCALE GENOMIC DNA]</scope>
    <source>
        <strain evidence="3 4">8A47</strain>
    </source>
</reference>
<dbReference type="RefSeq" id="WP_109646555.1">
    <property type="nucleotide sequence ID" value="NZ_QGGB01000006.1"/>
</dbReference>
<name>A0A316TS33_9BACT</name>
<comment type="caution">
    <text evidence="3">The sequence shown here is derived from an EMBL/GenBank/DDBJ whole genome shotgun (WGS) entry which is preliminary data.</text>
</comment>
<gene>
    <name evidence="3" type="ORF">DDZ15_07910</name>
</gene>
<keyword evidence="4" id="KW-1185">Reference proteome</keyword>
<feature type="transmembrane region" description="Helical" evidence="2">
    <location>
        <begin position="114"/>
        <end position="134"/>
    </location>
</feature>
<evidence type="ECO:0000313" key="3">
    <source>
        <dbReference type="EMBL" id="PWN06441.1"/>
    </source>
</evidence>
<keyword evidence="2" id="KW-0812">Transmembrane</keyword>
<sequence length="301" mass="34305">MIRLTKKQALDILPAVVDGEASDELRMAFMAYIESDPDVREEYEDAMMIKKLLSEKLRRLKAPEHLKKNVHRLIEEMDQNSSLRDMETESESISESSGTVKDDSFTRTILYPTLRYLAAAAVILFITLTTLRFLDRMDSADEFMAATVEDYTAVHFANTSGKAPTYHFATSSEEDAEQYLIDHHGVSITVPKITGAKFAGVFMSDFYNGMKAPLLEYQQPDINESIFLFAFSVNEIDQNRNIVRNREAVEKCVKTTDFHIAEVDSRHVLSWKWEDNWYTAVSNHNGHDLAALIEPLNYASP</sequence>
<keyword evidence="2" id="KW-0472">Membrane</keyword>
<proteinExistence type="predicted"/>
<evidence type="ECO:0000256" key="2">
    <source>
        <dbReference type="SAM" id="Phobius"/>
    </source>
</evidence>
<dbReference type="AlphaFoldDB" id="A0A316TS33"/>
<organism evidence="3 4">
    <name type="scientific">Rhodohalobacter mucosus</name>
    <dbReference type="NCBI Taxonomy" id="2079485"/>
    <lineage>
        <taxon>Bacteria</taxon>
        <taxon>Pseudomonadati</taxon>
        <taxon>Balneolota</taxon>
        <taxon>Balneolia</taxon>
        <taxon>Balneolales</taxon>
        <taxon>Balneolaceae</taxon>
        <taxon>Rhodohalobacter</taxon>
    </lineage>
</organism>
<protein>
    <submittedName>
        <fullName evidence="3">Uncharacterized protein</fullName>
    </submittedName>
</protein>